<dbReference type="PANTHER" id="PTHR12385:SF96">
    <property type="entry name" value="CHOLINE TRANSPORTER-LIKE PROTEIN"/>
    <property type="match status" value="1"/>
</dbReference>
<keyword evidence="4 6" id="KW-1133">Transmembrane helix</keyword>
<dbReference type="OrthoDB" id="10442522at2759"/>
<gene>
    <name evidence="8" type="ORF">CHIRRI_LOCUS13443</name>
</gene>
<feature type="transmembrane region" description="Helical" evidence="6">
    <location>
        <begin position="245"/>
        <end position="268"/>
    </location>
</feature>
<feature type="transmembrane region" description="Helical" evidence="6">
    <location>
        <begin position="202"/>
        <end position="224"/>
    </location>
</feature>
<feature type="transmembrane region" description="Helical" evidence="6">
    <location>
        <begin position="365"/>
        <end position="382"/>
    </location>
</feature>
<feature type="transmembrane region" description="Helical" evidence="6">
    <location>
        <begin position="283"/>
        <end position="310"/>
    </location>
</feature>
<sequence>MSTEIKPSSERKCTNIPALVFAIVFIVITVVLVTYCGIVAATKLKSTGLQDGCGNICGQLNVKSASSDCGDPDKRLFPKLLIEESHHEDDTEYFEKTHNQCVEKCPLGYEELEDNCFKIGSSEADQKFKDDIGQAVAALKATWYYILVICFVAFVFSYVFLILFRHAAKYVIWIINIGFVVLVVGLAILCAFAGIIEGALMFGIMGLVLIGFLIFFRKRIALVAKLFKEASKALTDVPSIMFEPILTFISLLVSFLIFATFAVIVTLAGEDEPLAVAAHYCNLISFIFITQFIIGCQNFIIAGTIVRWYFTRDKTKLHKPIKKSFSHLFKFHLGSVCFGAILITLVKLIKMLFTAIKNSARENKNGVIVLIASLLLCLVELLEDLLSFLVRNAYVIIAKEGAPFCDSGKKAIKLLADNITDVIALNHFGDLVLFVCRLIVVLIAGFVGYAVLKQNAGPYEDYIAVPLIIGCILAFLIAHCFVEVFEMTVDTIFISFCIDLEENDGQTKPYYMSESLKRIIMEMKEHSGGTLVLGPKGDEGIEGGLTDGSGIPMLPPQQPYPQPMYPSLGYDDPVQYPQQPYPQQPYPQFPTQPGMPYQPQPGVPYPDQPMPSHGYPSPYPDQPYPQKY</sequence>
<dbReference type="EMBL" id="OU895880">
    <property type="protein sequence ID" value="CAH1734121.1"/>
    <property type="molecule type" value="Genomic_DNA"/>
</dbReference>
<feature type="compositionally biased region" description="Pro residues" evidence="7">
    <location>
        <begin position="596"/>
        <end position="609"/>
    </location>
</feature>
<evidence type="ECO:0000256" key="7">
    <source>
        <dbReference type="SAM" id="MobiDB-lite"/>
    </source>
</evidence>
<feature type="transmembrane region" description="Helical" evidence="6">
    <location>
        <begin position="171"/>
        <end position="196"/>
    </location>
</feature>
<feature type="compositionally biased region" description="Pro residues" evidence="7">
    <location>
        <begin position="579"/>
        <end position="590"/>
    </location>
</feature>
<feature type="transmembrane region" description="Helical" evidence="6">
    <location>
        <begin position="331"/>
        <end position="353"/>
    </location>
</feature>
<dbReference type="Proteomes" id="UP001153620">
    <property type="component" value="Chromosome 4"/>
</dbReference>
<evidence type="ECO:0000256" key="2">
    <source>
        <dbReference type="ARBA" id="ARBA00007168"/>
    </source>
</evidence>
<dbReference type="PANTHER" id="PTHR12385">
    <property type="entry name" value="CHOLINE TRANSPORTER-LIKE (SLC FAMILY 44)"/>
    <property type="match status" value="1"/>
</dbReference>
<proteinExistence type="inferred from homology"/>
<feature type="compositionally biased region" description="Pro residues" evidence="7">
    <location>
        <begin position="553"/>
        <end position="564"/>
    </location>
</feature>
<accession>A0A9P0JCJ9</accession>
<feature type="transmembrane region" description="Helical" evidence="6">
    <location>
        <begin position="431"/>
        <end position="451"/>
    </location>
</feature>
<evidence type="ECO:0000256" key="1">
    <source>
        <dbReference type="ARBA" id="ARBA00004141"/>
    </source>
</evidence>
<dbReference type="InterPro" id="IPR007603">
    <property type="entry name" value="Choline_transptr-like"/>
</dbReference>
<comment type="similarity">
    <text evidence="2 6">Belongs to the CTL (choline transporter-like) family.</text>
</comment>
<dbReference type="AlphaFoldDB" id="A0A9P0JCJ9"/>
<organism evidence="8 9">
    <name type="scientific">Chironomus riparius</name>
    <dbReference type="NCBI Taxonomy" id="315576"/>
    <lineage>
        <taxon>Eukaryota</taxon>
        <taxon>Metazoa</taxon>
        <taxon>Ecdysozoa</taxon>
        <taxon>Arthropoda</taxon>
        <taxon>Hexapoda</taxon>
        <taxon>Insecta</taxon>
        <taxon>Pterygota</taxon>
        <taxon>Neoptera</taxon>
        <taxon>Endopterygota</taxon>
        <taxon>Diptera</taxon>
        <taxon>Nematocera</taxon>
        <taxon>Chironomoidea</taxon>
        <taxon>Chironomidae</taxon>
        <taxon>Chironominae</taxon>
        <taxon>Chironomus</taxon>
    </lineage>
</organism>
<evidence type="ECO:0000313" key="8">
    <source>
        <dbReference type="EMBL" id="CAH1734121.1"/>
    </source>
</evidence>
<feature type="transmembrane region" description="Helical" evidence="6">
    <location>
        <begin position="463"/>
        <end position="485"/>
    </location>
</feature>
<keyword evidence="3 6" id="KW-0812">Transmembrane</keyword>
<evidence type="ECO:0000256" key="5">
    <source>
        <dbReference type="ARBA" id="ARBA00023136"/>
    </source>
</evidence>
<evidence type="ECO:0000256" key="3">
    <source>
        <dbReference type="ARBA" id="ARBA00022692"/>
    </source>
</evidence>
<evidence type="ECO:0000256" key="4">
    <source>
        <dbReference type="ARBA" id="ARBA00022989"/>
    </source>
</evidence>
<dbReference type="Pfam" id="PF04515">
    <property type="entry name" value="Choline_transpo"/>
    <property type="match status" value="1"/>
</dbReference>
<keyword evidence="9" id="KW-1185">Reference proteome</keyword>
<feature type="region of interest" description="Disordered" evidence="7">
    <location>
        <begin position="540"/>
        <end position="628"/>
    </location>
</feature>
<evidence type="ECO:0000313" key="9">
    <source>
        <dbReference type="Proteomes" id="UP001153620"/>
    </source>
</evidence>
<dbReference type="GO" id="GO:0022857">
    <property type="term" value="F:transmembrane transporter activity"/>
    <property type="evidence" value="ECO:0007669"/>
    <property type="project" value="UniProtKB-UniRule"/>
</dbReference>
<dbReference type="GO" id="GO:0005886">
    <property type="term" value="C:plasma membrane"/>
    <property type="evidence" value="ECO:0007669"/>
    <property type="project" value="UniProtKB-SubCell"/>
</dbReference>
<protein>
    <recommendedName>
        <fullName evidence="6">Choline transporter-like protein</fullName>
    </recommendedName>
</protein>
<keyword evidence="5 6" id="KW-0472">Membrane</keyword>
<feature type="transmembrane region" description="Helical" evidence="6">
    <location>
        <begin position="143"/>
        <end position="164"/>
    </location>
</feature>
<name>A0A9P0JCJ9_9DIPT</name>
<reference evidence="8" key="1">
    <citation type="submission" date="2022-01" db="EMBL/GenBank/DDBJ databases">
        <authorList>
            <person name="King R."/>
        </authorList>
    </citation>
    <scope>NUCLEOTIDE SEQUENCE</scope>
</reference>
<reference evidence="8" key="2">
    <citation type="submission" date="2022-10" db="EMBL/GenBank/DDBJ databases">
        <authorList>
            <consortium name="ENA_rothamsted_submissions"/>
            <consortium name="culmorum"/>
            <person name="King R."/>
        </authorList>
    </citation>
    <scope>NUCLEOTIDE SEQUENCE</scope>
</reference>
<feature type="transmembrane region" description="Helical" evidence="6">
    <location>
        <begin position="16"/>
        <end position="41"/>
    </location>
</feature>
<evidence type="ECO:0000256" key="6">
    <source>
        <dbReference type="RuleBase" id="RU368066"/>
    </source>
</evidence>
<feature type="compositionally biased region" description="Pro residues" evidence="7">
    <location>
        <begin position="617"/>
        <end position="628"/>
    </location>
</feature>
<comment type="subcellular location">
    <subcellularLocation>
        <location evidence="6">Cell membrane</location>
        <topology evidence="6">Multi-pass membrane protein</topology>
    </subcellularLocation>
    <subcellularLocation>
        <location evidence="1">Membrane</location>
        <topology evidence="1">Multi-pass membrane protein</topology>
    </subcellularLocation>
</comment>
<comment type="function">
    <text evidence="6">Choline transporter.</text>
</comment>